<keyword evidence="2" id="KW-0812">Transmembrane</keyword>
<evidence type="ECO:0000256" key="2">
    <source>
        <dbReference type="SAM" id="Phobius"/>
    </source>
</evidence>
<comment type="caution">
    <text evidence="3">The sequence shown here is derived from an EMBL/GenBank/DDBJ whole genome shotgun (WGS) entry which is preliminary data.</text>
</comment>
<organism evidence="3 4">
    <name type="scientific">Roridomyces roridus</name>
    <dbReference type="NCBI Taxonomy" id="1738132"/>
    <lineage>
        <taxon>Eukaryota</taxon>
        <taxon>Fungi</taxon>
        <taxon>Dikarya</taxon>
        <taxon>Basidiomycota</taxon>
        <taxon>Agaricomycotina</taxon>
        <taxon>Agaricomycetes</taxon>
        <taxon>Agaricomycetidae</taxon>
        <taxon>Agaricales</taxon>
        <taxon>Marasmiineae</taxon>
        <taxon>Mycenaceae</taxon>
        <taxon>Roridomyces</taxon>
    </lineage>
</organism>
<dbReference type="AlphaFoldDB" id="A0AAD7FA75"/>
<accession>A0AAD7FA75</accession>
<name>A0AAD7FA75_9AGAR</name>
<protein>
    <submittedName>
        <fullName evidence="3">Uncharacterized protein</fullName>
    </submittedName>
</protein>
<keyword evidence="2" id="KW-0472">Membrane</keyword>
<proteinExistence type="predicted"/>
<evidence type="ECO:0000313" key="4">
    <source>
        <dbReference type="Proteomes" id="UP001221142"/>
    </source>
</evidence>
<reference evidence="3" key="1">
    <citation type="submission" date="2023-03" db="EMBL/GenBank/DDBJ databases">
        <title>Massive genome expansion in bonnet fungi (Mycena s.s.) driven by repeated elements and novel gene families across ecological guilds.</title>
        <authorList>
            <consortium name="Lawrence Berkeley National Laboratory"/>
            <person name="Harder C.B."/>
            <person name="Miyauchi S."/>
            <person name="Viragh M."/>
            <person name="Kuo A."/>
            <person name="Thoen E."/>
            <person name="Andreopoulos B."/>
            <person name="Lu D."/>
            <person name="Skrede I."/>
            <person name="Drula E."/>
            <person name="Henrissat B."/>
            <person name="Morin E."/>
            <person name="Kohler A."/>
            <person name="Barry K."/>
            <person name="LaButti K."/>
            <person name="Morin E."/>
            <person name="Salamov A."/>
            <person name="Lipzen A."/>
            <person name="Mereny Z."/>
            <person name="Hegedus B."/>
            <person name="Baldrian P."/>
            <person name="Stursova M."/>
            <person name="Weitz H."/>
            <person name="Taylor A."/>
            <person name="Grigoriev I.V."/>
            <person name="Nagy L.G."/>
            <person name="Martin F."/>
            <person name="Kauserud H."/>
        </authorList>
    </citation>
    <scope>NUCLEOTIDE SEQUENCE</scope>
    <source>
        <strain evidence="3">9284</strain>
    </source>
</reference>
<feature type="transmembrane region" description="Helical" evidence="2">
    <location>
        <begin position="93"/>
        <end position="116"/>
    </location>
</feature>
<keyword evidence="2" id="KW-1133">Transmembrane helix</keyword>
<evidence type="ECO:0000313" key="3">
    <source>
        <dbReference type="EMBL" id="KAJ7606818.1"/>
    </source>
</evidence>
<keyword evidence="4" id="KW-1185">Reference proteome</keyword>
<feature type="region of interest" description="Disordered" evidence="1">
    <location>
        <begin position="15"/>
        <end position="34"/>
    </location>
</feature>
<feature type="transmembrane region" description="Helical" evidence="2">
    <location>
        <begin position="68"/>
        <end position="87"/>
    </location>
</feature>
<sequence length="180" mass="20342">MFLNLVQRSIYAYPSRRRQHSATGSTSRTRSKQDRGLNMVAELSAFLKELTRMYNRSRRQILRHMQSFAPIVLVFAVLISFACRWMPRGRIGFLLLSFLFAELFLLICAPSGVVVVSVEDSVRGLLGDVQDLKKTYIKLKEAVDAGDTETIDEILMNEGGEGHMKLSQLSVKFRPEVNGA</sequence>
<gene>
    <name evidence="3" type="ORF">FB45DRAFT_949197</name>
</gene>
<dbReference type="EMBL" id="JARKIF010000054">
    <property type="protein sequence ID" value="KAJ7606818.1"/>
    <property type="molecule type" value="Genomic_DNA"/>
</dbReference>
<evidence type="ECO:0000256" key="1">
    <source>
        <dbReference type="SAM" id="MobiDB-lite"/>
    </source>
</evidence>
<dbReference type="Proteomes" id="UP001221142">
    <property type="component" value="Unassembled WGS sequence"/>
</dbReference>